<evidence type="ECO:0000313" key="1">
    <source>
        <dbReference type="EMBL" id="GIY78722.1"/>
    </source>
</evidence>
<sequence>MRSPNSKVCSLSDFFSYWKAMNTNEKVRNSVRISEKNSKNSILFFSLDDALPRPELSESKFPTAGMNSFETERRAFKYAAGDKTGCSYGRRSNRGEVRLLGCGGVGGMYARSRNSFLPPRRNF</sequence>
<protein>
    <submittedName>
        <fullName evidence="1">Uncharacterized protein</fullName>
    </submittedName>
</protein>
<dbReference type="AlphaFoldDB" id="A0AAV4W7T2"/>
<evidence type="ECO:0000313" key="2">
    <source>
        <dbReference type="Proteomes" id="UP001054837"/>
    </source>
</evidence>
<keyword evidence="2" id="KW-1185">Reference proteome</keyword>
<comment type="caution">
    <text evidence="1">The sequence shown here is derived from an EMBL/GenBank/DDBJ whole genome shotgun (WGS) entry which is preliminary data.</text>
</comment>
<accession>A0AAV4W7T2</accession>
<reference evidence="1 2" key="1">
    <citation type="submission" date="2021-06" db="EMBL/GenBank/DDBJ databases">
        <title>Caerostris darwini draft genome.</title>
        <authorList>
            <person name="Kono N."/>
            <person name="Arakawa K."/>
        </authorList>
    </citation>
    <scope>NUCLEOTIDE SEQUENCE [LARGE SCALE GENOMIC DNA]</scope>
</reference>
<dbReference type="EMBL" id="BPLQ01014270">
    <property type="protein sequence ID" value="GIY78722.1"/>
    <property type="molecule type" value="Genomic_DNA"/>
</dbReference>
<dbReference type="Proteomes" id="UP001054837">
    <property type="component" value="Unassembled WGS sequence"/>
</dbReference>
<gene>
    <name evidence="1" type="ORF">CDAR_116801</name>
</gene>
<name>A0AAV4W7T2_9ARAC</name>
<organism evidence="1 2">
    <name type="scientific">Caerostris darwini</name>
    <dbReference type="NCBI Taxonomy" id="1538125"/>
    <lineage>
        <taxon>Eukaryota</taxon>
        <taxon>Metazoa</taxon>
        <taxon>Ecdysozoa</taxon>
        <taxon>Arthropoda</taxon>
        <taxon>Chelicerata</taxon>
        <taxon>Arachnida</taxon>
        <taxon>Araneae</taxon>
        <taxon>Araneomorphae</taxon>
        <taxon>Entelegynae</taxon>
        <taxon>Araneoidea</taxon>
        <taxon>Araneidae</taxon>
        <taxon>Caerostris</taxon>
    </lineage>
</organism>
<proteinExistence type="predicted"/>